<dbReference type="PROSITE" id="PS51755">
    <property type="entry name" value="OMPR_PHOB"/>
    <property type="match status" value="1"/>
</dbReference>
<evidence type="ECO:0000256" key="1">
    <source>
        <dbReference type="ARBA" id="ARBA00023125"/>
    </source>
</evidence>
<name>A0A5P9CP75_9VIBR</name>
<dbReference type="Proteomes" id="UP000326936">
    <property type="component" value="Plasmid pTHAF100_a"/>
</dbReference>
<keyword evidence="6" id="KW-0614">Plasmid</keyword>
<dbReference type="Pfam" id="PF00486">
    <property type="entry name" value="Trans_reg_C"/>
    <property type="match status" value="1"/>
</dbReference>
<dbReference type="OrthoDB" id="5594115at2"/>
<sequence length="266" mass="30421">MNYESLWQLYPLAREQLVHVKNRSAKKLKGTECRVLEILIAQQGQVVSKKELFEKVWGERVVSENSLTQCVAQLRIALGDSGKEQKFIKTVPSRGYMLFENVVELVDTEQQAASDHSVVPSPNPTIQTEPKTEDVNEYSYRQQFKLLLALLLAAVLLIQGSAAIHRLTFSWNVPLDTWVKTEHGGRDYFYFDNQASEAMYRYLSENSSHLNDSPVTDLLISTGVSNYYLSCVYRSESSGDQQVKNLNFSLRENFYFIGETVRDVCR</sequence>
<evidence type="ECO:0000256" key="4">
    <source>
        <dbReference type="SAM" id="Phobius"/>
    </source>
</evidence>
<keyword evidence="7" id="KW-1185">Reference proteome</keyword>
<evidence type="ECO:0000256" key="3">
    <source>
        <dbReference type="SAM" id="MobiDB-lite"/>
    </source>
</evidence>
<dbReference type="KEGG" id="vaq:FIV01_16890"/>
<proteinExistence type="predicted"/>
<keyword evidence="4" id="KW-0472">Membrane</keyword>
<dbReference type="Gene3D" id="1.10.10.10">
    <property type="entry name" value="Winged helix-like DNA-binding domain superfamily/Winged helix DNA-binding domain"/>
    <property type="match status" value="1"/>
</dbReference>
<dbReference type="AlphaFoldDB" id="A0A5P9CP75"/>
<geneLocation type="plasmid" evidence="7">
    <name>pthaf100_a</name>
</geneLocation>
<accession>A0A5P9CP75</accession>
<dbReference type="EMBL" id="CP045351">
    <property type="protein sequence ID" value="QFT28068.1"/>
    <property type="molecule type" value="Genomic_DNA"/>
</dbReference>
<dbReference type="SUPFAM" id="SSF46894">
    <property type="entry name" value="C-terminal effector domain of the bipartite response regulators"/>
    <property type="match status" value="1"/>
</dbReference>
<feature type="transmembrane region" description="Helical" evidence="4">
    <location>
        <begin position="146"/>
        <end position="164"/>
    </location>
</feature>
<dbReference type="GO" id="GO:0000160">
    <property type="term" value="P:phosphorelay signal transduction system"/>
    <property type="evidence" value="ECO:0007669"/>
    <property type="project" value="InterPro"/>
</dbReference>
<dbReference type="GO" id="GO:0006355">
    <property type="term" value="P:regulation of DNA-templated transcription"/>
    <property type="evidence" value="ECO:0007669"/>
    <property type="project" value="InterPro"/>
</dbReference>
<feature type="DNA-binding region" description="OmpR/PhoB-type" evidence="2">
    <location>
        <begin position="1"/>
        <end position="100"/>
    </location>
</feature>
<evidence type="ECO:0000313" key="6">
    <source>
        <dbReference type="EMBL" id="QFT28068.1"/>
    </source>
</evidence>
<feature type="region of interest" description="Disordered" evidence="3">
    <location>
        <begin position="113"/>
        <end position="132"/>
    </location>
</feature>
<dbReference type="GO" id="GO:0003677">
    <property type="term" value="F:DNA binding"/>
    <property type="evidence" value="ECO:0007669"/>
    <property type="project" value="UniProtKB-UniRule"/>
</dbReference>
<evidence type="ECO:0000259" key="5">
    <source>
        <dbReference type="PROSITE" id="PS51755"/>
    </source>
</evidence>
<dbReference type="CDD" id="cd00383">
    <property type="entry name" value="trans_reg_C"/>
    <property type="match status" value="1"/>
</dbReference>
<keyword evidence="4" id="KW-0812">Transmembrane</keyword>
<reference evidence="6 7" key="1">
    <citation type="submission" date="2019-10" db="EMBL/GenBank/DDBJ databases">
        <title>Complete genome sequence of Vibrio sp. strain THAF100, isolated from non-filtered water from the water column of tank 6 of a marine aquarium containing stony-coral fragments. Water maintained at 26 degree C.</title>
        <authorList>
            <person name="Ruckert C."/>
            <person name="Franco A."/>
            <person name="Kalinowski J."/>
            <person name="Glaeser S."/>
        </authorList>
    </citation>
    <scope>NUCLEOTIDE SEQUENCE [LARGE SCALE GENOMIC DNA]</scope>
    <source>
        <strain evidence="6 7">THAF100</strain>
        <plasmid evidence="7">pthaf100_a</plasmid>
    </source>
</reference>
<organism evidence="6 7">
    <name type="scientific">Vibrio aquimaris</name>
    <dbReference type="NCBI Taxonomy" id="2587862"/>
    <lineage>
        <taxon>Bacteria</taxon>
        <taxon>Pseudomonadati</taxon>
        <taxon>Pseudomonadota</taxon>
        <taxon>Gammaproteobacteria</taxon>
        <taxon>Vibrionales</taxon>
        <taxon>Vibrionaceae</taxon>
        <taxon>Vibrio</taxon>
    </lineage>
</organism>
<dbReference type="RefSeq" id="WP_152432113.1">
    <property type="nucleotide sequence ID" value="NZ_CBCSDK010000008.1"/>
</dbReference>
<gene>
    <name evidence="6" type="primary">cadC3</name>
    <name evidence="6" type="ORF">FIV01_16890</name>
</gene>
<keyword evidence="4" id="KW-1133">Transmembrane helix</keyword>
<dbReference type="InterPro" id="IPR036388">
    <property type="entry name" value="WH-like_DNA-bd_sf"/>
</dbReference>
<keyword evidence="1 2" id="KW-0238">DNA-binding</keyword>
<evidence type="ECO:0000256" key="2">
    <source>
        <dbReference type="PROSITE-ProRule" id="PRU01091"/>
    </source>
</evidence>
<evidence type="ECO:0000313" key="7">
    <source>
        <dbReference type="Proteomes" id="UP000326936"/>
    </source>
</evidence>
<feature type="domain" description="OmpR/PhoB-type" evidence="5">
    <location>
        <begin position="1"/>
        <end position="100"/>
    </location>
</feature>
<dbReference type="InterPro" id="IPR001867">
    <property type="entry name" value="OmpR/PhoB-type_DNA-bd"/>
</dbReference>
<dbReference type="InterPro" id="IPR016032">
    <property type="entry name" value="Sig_transdc_resp-reg_C-effctor"/>
</dbReference>
<dbReference type="SMART" id="SM00862">
    <property type="entry name" value="Trans_reg_C"/>
    <property type="match status" value="1"/>
</dbReference>
<protein>
    <submittedName>
        <fullName evidence="6">Transcriptional activator CadC</fullName>
    </submittedName>
</protein>